<evidence type="ECO:0000259" key="4">
    <source>
        <dbReference type="PROSITE" id="PS01124"/>
    </source>
</evidence>
<dbReference type="RefSeq" id="WP_336808000.1">
    <property type="nucleotide sequence ID" value="NZ_JBBBNY010000008.1"/>
</dbReference>
<protein>
    <submittedName>
        <fullName evidence="5">AraC family transcriptional regulator</fullName>
    </submittedName>
</protein>
<evidence type="ECO:0000256" key="2">
    <source>
        <dbReference type="ARBA" id="ARBA00023125"/>
    </source>
</evidence>
<sequence length="250" mass="27122">MAIAHVALSTRRRQRIAAVPFAELLVAQVRSGTKRVGEGTAGTEVHAGSYLCVAPGSLLNVENLPSADGPYVASCLCISADWLQAEALRAGTPAQRWARLAATPALDQAFAHVERGLHDGLPEALLRHRVRELLEAMRLAGFVPSRRCEQALADRVRLLLADAPAHPWQAGEIARRLAMSPATLRRRLAAEGRSFRAVLEEVRLAYALGLVQAGRQPLKQVALACGYRSASRFAARFRARFGARPSELRA</sequence>
<dbReference type="Proteomes" id="UP001381174">
    <property type="component" value="Unassembled WGS sequence"/>
</dbReference>
<keyword evidence="1" id="KW-0805">Transcription regulation</keyword>
<dbReference type="SUPFAM" id="SSF46689">
    <property type="entry name" value="Homeodomain-like"/>
    <property type="match status" value="1"/>
</dbReference>
<dbReference type="PANTHER" id="PTHR47894:SF4">
    <property type="entry name" value="HTH-TYPE TRANSCRIPTIONAL REGULATOR GADX"/>
    <property type="match status" value="1"/>
</dbReference>
<reference evidence="5 6" key="1">
    <citation type="journal article" date="2014" name="Int. J. Syst. Evol. Microbiol.">
        <title>Fulvimonas yonginensis sp. nov., isolated from greenhouse soil, and emended description of the genus Fulvimonas.</title>
        <authorList>
            <person name="Ahn J.H."/>
            <person name="Kim S.J."/>
            <person name="Weon H.Y."/>
            <person name="Hong S.B."/>
            <person name="Seok S.J."/>
            <person name="Kwon S.W."/>
        </authorList>
    </citation>
    <scope>NUCLEOTIDE SEQUENCE [LARGE SCALE GENOMIC DNA]</scope>
    <source>
        <strain evidence="5 6">KACC 16952</strain>
    </source>
</reference>
<gene>
    <name evidence="5" type="ORF">WAT24_11430</name>
</gene>
<dbReference type="InterPro" id="IPR020449">
    <property type="entry name" value="Tscrpt_reg_AraC-type_HTH"/>
</dbReference>
<dbReference type="PROSITE" id="PS01124">
    <property type="entry name" value="HTH_ARAC_FAMILY_2"/>
    <property type="match status" value="1"/>
</dbReference>
<evidence type="ECO:0000256" key="3">
    <source>
        <dbReference type="ARBA" id="ARBA00023163"/>
    </source>
</evidence>
<name>A0ABU8JDV4_9GAMM</name>
<feature type="domain" description="HTH araC/xylS-type" evidence="4">
    <location>
        <begin position="154"/>
        <end position="250"/>
    </location>
</feature>
<proteinExistence type="predicted"/>
<dbReference type="Pfam" id="PF12833">
    <property type="entry name" value="HTH_18"/>
    <property type="match status" value="1"/>
</dbReference>
<dbReference type="EMBL" id="JBBBNY010000008">
    <property type="protein sequence ID" value="MEI7037369.1"/>
    <property type="molecule type" value="Genomic_DNA"/>
</dbReference>
<organism evidence="5 6">
    <name type="scientific">Fulvimonas yonginensis</name>
    <dbReference type="NCBI Taxonomy" id="1495200"/>
    <lineage>
        <taxon>Bacteria</taxon>
        <taxon>Pseudomonadati</taxon>
        <taxon>Pseudomonadota</taxon>
        <taxon>Gammaproteobacteria</taxon>
        <taxon>Lysobacterales</taxon>
        <taxon>Rhodanobacteraceae</taxon>
        <taxon>Fulvimonas</taxon>
    </lineage>
</organism>
<keyword evidence="6" id="KW-1185">Reference proteome</keyword>
<accession>A0ABU8JDV4</accession>
<evidence type="ECO:0000313" key="6">
    <source>
        <dbReference type="Proteomes" id="UP001381174"/>
    </source>
</evidence>
<keyword evidence="2" id="KW-0238">DNA-binding</keyword>
<evidence type="ECO:0000313" key="5">
    <source>
        <dbReference type="EMBL" id="MEI7037369.1"/>
    </source>
</evidence>
<keyword evidence="3" id="KW-0804">Transcription</keyword>
<dbReference type="Gene3D" id="1.10.10.60">
    <property type="entry name" value="Homeodomain-like"/>
    <property type="match status" value="1"/>
</dbReference>
<dbReference type="PRINTS" id="PR00032">
    <property type="entry name" value="HTHARAC"/>
</dbReference>
<dbReference type="InterPro" id="IPR009057">
    <property type="entry name" value="Homeodomain-like_sf"/>
</dbReference>
<comment type="caution">
    <text evidence="5">The sequence shown here is derived from an EMBL/GenBank/DDBJ whole genome shotgun (WGS) entry which is preliminary data.</text>
</comment>
<dbReference type="SMART" id="SM00342">
    <property type="entry name" value="HTH_ARAC"/>
    <property type="match status" value="1"/>
</dbReference>
<dbReference type="PANTHER" id="PTHR47894">
    <property type="entry name" value="HTH-TYPE TRANSCRIPTIONAL REGULATOR GADX"/>
    <property type="match status" value="1"/>
</dbReference>
<dbReference type="InterPro" id="IPR018060">
    <property type="entry name" value="HTH_AraC"/>
</dbReference>
<evidence type="ECO:0000256" key="1">
    <source>
        <dbReference type="ARBA" id="ARBA00023015"/>
    </source>
</evidence>